<name>A0A0A8YVJ2_ARUDO</name>
<proteinExistence type="predicted"/>
<accession>A0A0A8YVJ2</accession>
<reference evidence="1" key="1">
    <citation type="submission" date="2014-09" db="EMBL/GenBank/DDBJ databases">
        <authorList>
            <person name="Magalhaes I.L.F."/>
            <person name="Oliveira U."/>
            <person name="Santos F.R."/>
            <person name="Vidigal T.H.D.A."/>
            <person name="Brescovit A.D."/>
            <person name="Santos A.J."/>
        </authorList>
    </citation>
    <scope>NUCLEOTIDE SEQUENCE</scope>
    <source>
        <tissue evidence="1">Shoot tissue taken approximately 20 cm above the soil surface</tissue>
    </source>
</reference>
<protein>
    <submittedName>
        <fullName evidence="1">Uncharacterized protein</fullName>
    </submittedName>
</protein>
<evidence type="ECO:0000313" key="1">
    <source>
        <dbReference type="EMBL" id="JAD29458.1"/>
    </source>
</evidence>
<organism evidence="1">
    <name type="scientific">Arundo donax</name>
    <name type="common">Giant reed</name>
    <name type="synonym">Donax arundinaceus</name>
    <dbReference type="NCBI Taxonomy" id="35708"/>
    <lineage>
        <taxon>Eukaryota</taxon>
        <taxon>Viridiplantae</taxon>
        <taxon>Streptophyta</taxon>
        <taxon>Embryophyta</taxon>
        <taxon>Tracheophyta</taxon>
        <taxon>Spermatophyta</taxon>
        <taxon>Magnoliopsida</taxon>
        <taxon>Liliopsida</taxon>
        <taxon>Poales</taxon>
        <taxon>Poaceae</taxon>
        <taxon>PACMAD clade</taxon>
        <taxon>Arundinoideae</taxon>
        <taxon>Arundineae</taxon>
        <taxon>Arundo</taxon>
    </lineage>
</organism>
<dbReference type="AlphaFoldDB" id="A0A0A8YVJ2"/>
<dbReference type="EMBL" id="GBRH01268437">
    <property type="protein sequence ID" value="JAD29458.1"/>
    <property type="molecule type" value="Transcribed_RNA"/>
</dbReference>
<sequence length="34" mass="3974">MRDEVQGYGKLHSNDIKKLVNSLTKTIHIPFYRA</sequence>
<reference evidence="1" key="2">
    <citation type="journal article" date="2015" name="Data Brief">
        <title>Shoot transcriptome of the giant reed, Arundo donax.</title>
        <authorList>
            <person name="Barrero R.A."/>
            <person name="Guerrero F.D."/>
            <person name="Moolhuijzen P."/>
            <person name="Goolsby J.A."/>
            <person name="Tidwell J."/>
            <person name="Bellgard S.E."/>
            <person name="Bellgard M.I."/>
        </authorList>
    </citation>
    <scope>NUCLEOTIDE SEQUENCE</scope>
    <source>
        <tissue evidence="1">Shoot tissue taken approximately 20 cm above the soil surface</tissue>
    </source>
</reference>